<dbReference type="SUPFAM" id="SSF89447">
    <property type="entry name" value="AbrB/MazE/MraZ-like"/>
    <property type="match status" value="1"/>
</dbReference>
<dbReference type="OrthoDB" id="9811597at2"/>
<dbReference type="NCBIfam" id="TIGR01439">
    <property type="entry name" value="lp_hng_hel_AbrB"/>
    <property type="match status" value="1"/>
</dbReference>
<dbReference type="Pfam" id="PF04014">
    <property type="entry name" value="MazE_antitoxin"/>
    <property type="match status" value="1"/>
</dbReference>
<dbReference type="PROSITE" id="PS51740">
    <property type="entry name" value="SPOVT_ABRB"/>
    <property type="match status" value="1"/>
</dbReference>
<dbReference type="InterPro" id="IPR037914">
    <property type="entry name" value="SpoVT-AbrB_sf"/>
</dbReference>
<proteinExistence type="predicted"/>
<evidence type="ECO:0000256" key="1">
    <source>
        <dbReference type="PROSITE-ProRule" id="PRU01076"/>
    </source>
</evidence>
<accession>M5Q040</accession>
<keyword evidence="1" id="KW-0238">DNA-binding</keyword>
<feature type="domain" description="SpoVT-AbrB" evidence="2">
    <location>
        <begin position="1"/>
        <end position="46"/>
    </location>
</feature>
<dbReference type="GO" id="GO:0003677">
    <property type="term" value="F:DNA binding"/>
    <property type="evidence" value="ECO:0007669"/>
    <property type="project" value="UniProtKB-UniRule"/>
</dbReference>
<sequence length="47" mass="5343">MEAATVSSKYQIVIPRSVRKAMDIRPGQEIQVIIHEGRIELLPVRDV</sequence>
<dbReference type="InterPro" id="IPR007159">
    <property type="entry name" value="SpoVT-AbrB_dom"/>
</dbReference>
<dbReference type="SMART" id="SM00966">
    <property type="entry name" value="SpoVT_AbrB"/>
    <property type="match status" value="1"/>
</dbReference>
<gene>
    <name evidence="3" type="ORF">PCS_02879</name>
</gene>
<dbReference type="Proteomes" id="UP000011922">
    <property type="component" value="Unassembled WGS sequence"/>
</dbReference>
<dbReference type="PATRIC" id="fig|1262666.3.peg.2914"/>
<dbReference type="EMBL" id="AOSV01000030">
    <property type="protein sequence ID" value="EMG36376.1"/>
    <property type="molecule type" value="Genomic_DNA"/>
</dbReference>
<name>M5Q040_DESAF</name>
<dbReference type="RefSeq" id="WP_005988344.1">
    <property type="nucleotide sequence ID" value="NZ_AOSV01000030.1"/>
</dbReference>
<dbReference type="Gene3D" id="2.10.260.10">
    <property type="match status" value="1"/>
</dbReference>
<protein>
    <submittedName>
        <fullName evidence="3">Looped-hinge helix DNA binding domain, AbrB family</fullName>
    </submittedName>
</protein>
<comment type="caution">
    <text evidence="3">The sequence shown here is derived from an EMBL/GenBank/DDBJ whole genome shotgun (WGS) entry which is preliminary data.</text>
</comment>
<reference evidence="3 4" key="1">
    <citation type="journal article" date="2013" name="Genome Announc.">
        <title>Draft Genome Sequence for Desulfovibrio africanus Strain PCS.</title>
        <authorList>
            <person name="Brown S.D."/>
            <person name="Utturkar S.M."/>
            <person name="Arkin A.P."/>
            <person name="Deutschbauer A.M."/>
            <person name="Elias D.A."/>
            <person name="Hazen T.C."/>
            <person name="Chakraborty R."/>
        </authorList>
    </citation>
    <scope>NUCLEOTIDE SEQUENCE [LARGE SCALE GENOMIC DNA]</scope>
    <source>
        <strain evidence="3 4">PCS</strain>
    </source>
</reference>
<evidence type="ECO:0000313" key="3">
    <source>
        <dbReference type="EMBL" id="EMG36376.1"/>
    </source>
</evidence>
<dbReference type="AlphaFoldDB" id="M5Q040"/>
<evidence type="ECO:0000313" key="4">
    <source>
        <dbReference type="Proteomes" id="UP000011922"/>
    </source>
</evidence>
<evidence type="ECO:0000259" key="2">
    <source>
        <dbReference type="PROSITE" id="PS51740"/>
    </source>
</evidence>
<organism evidence="3 4">
    <name type="scientific">Desulfocurvibacter africanus PCS</name>
    <dbReference type="NCBI Taxonomy" id="1262666"/>
    <lineage>
        <taxon>Bacteria</taxon>
        <taxon>Pseudomonadati</taxon>
        <taxon>Thermodesulfobacteriota</taxon>
        <taxon>Desulfovibrionia</taxon>
        <taxon>Desulfovibrionales</taxon>
        <taxon>Desulfovibrionaceae</taxon>
        <taxon>Desulfocurvibacter</taxon>
    </lineage>
</organism>